<dbReference type="EMBL" id="KQ483593">
    <property type="protein sequence ID" value="KYP45382.1"/>
    <property type="molecule type" value="Genomic_DNA"/>
</dbReference>
<proteinExistence type="predicted"/>
<evidence type="ECO:0000313" key="2">
    <source>
        <dbReference type="EMBL" id="KYP45369.1"/>
    </source>
</evidence>
<evidence type="ECO:0000313" key="4">
    <source>
        <dbReference type="Proteomes" id="UP000075243"/>
    </source>
</evidence>
<dbReference type="InterPro" id="IPR021109">
    <property type="entry name" value="Peptidase_aspartic_dom_sf"/>
</dbReference>
<organism evidence="2 4">
    <name type="scientific">Cajanus cajan</name>
    <name type="common">Pigeon pea</name>
    <name type="synonym">Cajanus indicus</name>
    <dbReference type="NCBI Taxonomy" id="3821"/>
    <lineage>
        <taxon>Eukaryota</taxon>
        <taxon>Viridiplantae</taxon>
        <taxon>Streptophyta</taxon>
        <taxon>Embryophyta</taxon>
        <taxon>Tracheophyta</taxon>
        <taxon>Spermatophyta</taxon>
        <taxon>Magnoliopsida</taxon>
        <taxon>eudicotyledons</taxon>
        <taxon>Gunneridae</taxon>
        <taxon>Pentapetalae</taxon>
        <taxon>rosids</taxon>
        <taxon>fabids</taxon>
        <taxon>Fabales</taxon>
        <taxon>Fabaceae</taxon>
        <taxon>Papilionoideae</taxon>
        <taxon>50 kb inversion clade</taxon>
        <taxon>NPAAA clade</taxon>
        <taxon>indigoferoid/millettioid clade</taxon>
        <taxon>Phaseoleae</taxon>
        <taxon>Cajanus</taxon>
    </lineage>
</organism>
<evidence type="ECO:0000256" key="1">
    <source>
        <dbReference type="SAM" id="Phobius"/>
    </source>
</evidence>
<keyword evidence="1" id="KW-1133">Transmembrane helix</keyword>
<dbReference type="OMA" id="PSHLKYK"/>
<keyword evidence="4" id="KW-1185">Reference proteome</keyword>
<dbReference type="PANTHER" id="PTHR33067">
    <property type="entry name" value="RNA-DIRECTED DNA POLYMERASE-RELATED"/>
    <property type="match status" value="1"/>
</dbReference>
<keyword evidence="1" id="KW-0812">Transmembrane</keyword>
<keyword evidence="1" id="KW-0472">Membrane</keyword>
<dbReference type="AlphaFoldDB" id="A0A151RS97"/>
<name>A0A151RS97_CAJCA</name>
<dbReference type="CDD" id="cd00303">
    <property type="entry name" value="retropepsin_like"/>
    <property type="match status" value="1"/>
</dbReference>
<dbReference type="Gene3D" id="2.40.70.10">
    <property type="entry name" value="Acid Proteases"/>
    <property type="match status" value="1"/>
</dbReference>
<sequence length="192" mass="21942">MLDLGASINVMPLSIFKSLSLGPLQPTVFQLANMSVAHPTDFVEDVLVRVGKLIFLADFYVLDMEDGFSHGSSPIILGRPFLKTARTKVDVYAGTLSMEFGDIVVHFNILDAMKFPYEDHSYSIFHAELIDDLVDEHILDFYSFHDKNHSFLSDLYNYFHALNLNLNLEVILIVMMHMDLILWVLYILILIL</sequence>
<dbReference type="PANTHER" id="PTHR33067:SF15">
    <property type="entry name" value="RNA-DIRECTED DNA POLYMERASE"/>
    <property type="match status" value="1"/>
</dbReference>
<reference evidence="2 4" key="1">
    <citation type="journal article" date="2012" name="Nat. Biotechnol.">
        <title>Draft genome sequence of pigeonpea (Cajanus cajan), an orphan legume crop of resource-poor farmers.</title>
        <authorList>
            <person name="Varshney R.K."/>
            <person name="Chen W."/>
            <person name="Li Y."/>
            <person name="Bharti A.K."/>
            <person name="Saxena R.K."/>
            <person name="Schlueter J.A."/>
            <person name="Donoghue M.T."/>
            <person name="Azam S."/>
            <person name="Fan G."/>
            <person name="Whaley A.M."/>
            <person name="Farmer A.D."/>
            <person name="Sheridan J."/>
            <person name="Iwata A."/>
            <person name="Tuteja R."/>
            <person name="Penmetsa R.V."/>
            <person name="Wu W."/>
            <person name="Upadhyaya H.D."/>
            <person name="Yang S.P."/>
            <person name="Shah T."/>
            <person name="Saxena K.B."/>
            <person name="Michael T."/>
            <person name="McCombie W.R."/>
            <person name="Yang B."/>
            <person name="Zhang G."/>
            <person name="Yang H."/>
            <person name="Wang J."/>
            <person name="Spillane C."/>
            <person name="Cook D.R."/>
            <person name="May G.D."/>
            <person name="Xu X."/>
            <person name="Jackson S.A."/>
        </authorList>
    </citation>
    <scope>NUCLEOTIDE SEQUENCE [LARGE SCALE GENOMIC DNA]</scope>
    <source>
        <strain evidence="4">cv. Asha</strain>
    </source>
</reference>
<feature type="transmembrane region" description="Helical" evidence="1">
    <location>
        <begin position="170"/>
        <end position="191"/>
    </location>
</feature>
<accession>A0A151RS97</accession>
<dbReference type="EMBL" id="KQ483593">
    <property type="protein sequence ID" value="KYP45369.1"/>
    <property type="molecule type" value="Genomic_DNA"/>
</dbReference>
<protein>
    <recommendedName>
        <fullName evidence="5">Reverse transcriptase domain-containing protein</fullName>
    </recommendedName>
</protein>
<dbReference type="Proteomes" id="UP000075243">
    <property type="component" value="Unassembled WGS sequence"/>
</dbReference>
<gene>
    <name evidence="2" type="ORF">KK1_033075</name>
    <name evidence="3" type="ORF">KK1_033089</name>
</gene>
<evidence type="ECO:0000313" key="3">
    <source>
        <dbReference type="EMBL" id="KYP45382.1"/>
    </source>
</evidence>
<dbReference type="Gramene" id="C.cajan_30236.t">
    <property type="protein sequence ID" value="C.cajan_30236.t.cds1"/>
    <property type="gene ID" value="C.cajan_30236"/>
</dbReference>
<dbReference type="Gramene" id="C.cajan_30223.t">
    <property type="protein sequence ID" value="C.cajan_30223.t.cds1"/>
    <property type="gene ID" value="C.cajan_30223"/>
</dbReference>
<evidence type="ECO:0008006" key="5">
    <source>
        <dbReference type="Google" id="ProtNLM"/>
    </source>
</evidence>